<gene>
    <name evidence="9" type="ORF">D7V94_09755</name>
</gene>
<evidence type="ECO:0000256" key="6">
    <source>
        <dbReference type="ARBA" id="ARBA00023136"/>
    </source>
</evidence>
<dbReference type="OrthoDB" id="187395at2"/>
<evidence type="ECO:0000313" key="9">
    <source>
        <dbReference type="EMBL" id="RKI91550.1"/>
    </source>
</evidence>
<sequence length="273" mass="30604">MGKTSKKTKIIINCILSILAVIWITPVFFAVLNMFKGQVEYNKGSFWALPAGNAFADNLVYIRDNAKIFQGMLSSLLYAACGAVFAVILGTLAAYAIAHLKIKHRMFWFMVIYSGTIFPFQIYLIPIFRGYAKLGLYDTRQGMILFYTAICIPFVMFVLRNFFKGISRELSESAKLDGASDFQILIKIFAPMAKAPISVVLLSQFTFCWNDLMFGLTFTKSREIKPVMASLSLMNTGHAPAMLMACLVASLPTIFFFIFLNKNFEAGFAYTGK</sequence>
<feature type="domain" description="ABC transmembrane type-1" evidence="8">
    <location>
        <begin position="72"/>
        <end position="260"/>
    </location>
</feature>
<dbReference type="Pfam" id="PF00528">
    <property type="entry name" value="BPD_transp_1"/>
    <property type="match status" value="1"/>
</dbReference>
<comment type="caution">
    <text evidence="9">The sequence shown here is derived from an EMBL/GenBank/DDBJ whole genome shotgun (WGS) entry which is preliminary data.</text>
</comment>
<organism evidence="9 10">
    <name type="scientific">Parablautia intestinalis</name>
    <dbReference type="NCBI Taxonomy" id="2320100"/>
    <lineage>
        <taxon>Bacteria</taxon>
        <taxon>Bacillati</taxon>
        <taxon>Bacillota</taxon>
        <taxon>Clostridia</taxon>
        <taxon>Lachnospirales</taxon>
        <taxon>Lachnospiraceae</taxon>
        <taxon>Parablautia</taxon>
    </lineage>
</organism>
<name>A0A3A9AIZ5_9FIRM</name>
<feature type="transmembrane region" description="Helical" evidence="7">
    <location>
        <begin position="184"/>
        <end position="207"/>
    </location>
</feature>
<comment type="subcellular location">
    <subcellularLocation>
        <location evidence="1 7">Cell membrane</location>
        <topology evidence="1 7">Multi-pass membrane protein</topology>
    </subcellularLocation>
</comment>
<dbReference type="GO" id="GO:0005886">
    <property type="term" value="C:plasma membrane"/>
    <property type="evidence" value="ECO:0007669"/>
    <property type="project" value="UniProtKB-SubCell"/>
</dbReference>
<dbReference type="AlphaFoldDB" id="A0A3A9AIZ5"/>
<keyword evidence="3" id="KW-1003">Cell membrane</keyword>
<evidence type="ECO:0000256" key="5">
    <source>
        <dbReference type="ARBA" id="ARBA00022989"/>
    </source>
</evidence>
<dbReference type="InterPro" id="IPR035906">
    <property type="entry name" value="MetI-like_sf"/>
</dbReference>
<feature type="transmembrane region" description="Helical" evidence="7">
    <location>
        <begin position="241"/>
        <end position="260"/>
    </location>
</feature>
<accession>A0A3A9AIZ5</accession>
<feature type="transmembrane region" description="Helical" evidence="7">
    <location>
        <begin position="110"/>
        <end position="132"/>
    </location>
</feature>
<keyword evidence="2 7" id="KW-0813">Transport</keyword>
<keyword evidence="5 7" id="KW-1133">Transmembrane helix</keyword>
<dbReference type="SUPFAM" id="SSF161098">
    <property type="entry name" value="MetI-like"/>
    <property type="match status" value="1"/>
</dbReference>
<dbReference type="Proteomes" id="UP000280696">
    <property type="component" value="Unassembled WGS sequence"/>
</dbReference>
<dbReference type="EMBL" id="RAYQ01000009">
    <property type="protein sequence ID" value="RKI91550.1"/>
    <property type="molecule type" value="Genomic_DNA"/>
</dbReference>
<dbReference type="PANTHER" id="PTHR43744:SF12">
    <property type="entry name" value="ABC TRANSPORTER PERMEASE PROTEIN MG189-RELATED"/>
    <property type="match status" value="1"/>
</dbReference>
<protein>
    <submittedName>
        <fullName evidence="9">Carbohydrate ABC transporter permease</fullName>
    </submittedName>
</protein>
<evidence type="ECO:0000259" key="8">
    <source>
        <dbReference type="PROSITE" id="PS50928"/>
    </source>
</evidence>
<keyword evidence="10" id="KW-1185">Reference proteome</keyword>
<keyword evidence="4 7" id="KW-0812">Transmembrane</keyword>
<evidence type="ECO:0000256" key="7">
    <source>
        <dbReference type="RuleBase" id="RU363032"/>
    </source>
</evidence>
<proteinExistence type="inferred from homology"/>
<dbReference type="RefSeq" id="WP_120469232.1">
    <property type="nucleotide sequence ID" value="NZ_CATAJS010000053.1"/>
</dbReference>
<dbReference type="InterPro" id="IPR000515">
    <property type="entry name" value="MetI-like"/>
</dbReference>
<keyword evidence="6 7" id="KW-0472">Membrane</keyword>
<dbReference type="GO" id="GO:0055085">
    <property type="term" value="P:transmembrane transport"/>
    <property type="evidence" value="ECO:0007669"/>
    <property type="project" value="InterPro"/>
</dbReference>
<dbReference type="Gene3D" id="1.10.3720.10">
    <property type="entry name" value="MetI-like"/>
    <property type="match status" value="1"/>
</dbReference>
<reference evidence="9 10" key="1">
    <citation type="submission" date="2018-09" db="EMBL/GenBank/DDBJ databases">
        <title>Murine metabolic-syndrome-specific gut microbial biobank.</title>
        <authorList>
            <person name="Liu C."/>
        </authorList>
    </citation>
    <scope>NUCLEOTIDE SEQUENCE [LARGE SCALE GENOMIC DNA]</scope>
    <source>
        <strain evidence="9 10">0.1xD8-82</strain>
    </source>
</reference>
<dbReference type="PROSITE" id="PS50928">
    <property type="entry name" value="ABC_TM1"/>
    <property type="match status" value="1"/>
</dbReference>
<evidence type="ECO:0000256" key="4">
    <source>
        <dbReference type="ARBA" id="ARBA00022692"/>
    </source>
</evidence>
<feature type="transmembrane region" description="Helical" evidence="7">
    <location>
        <begin position="76"/>
        <end position="98"/>
    </location>
</feature>
<comment type="similarity">
    <text evidence="7">Belongs to the binding-protein-dependent transport system permease family.</text>
</comment>
<evidence type="ECO:0000256" key="3">
    <source>
        <dbReference type="ARBA" id="ARBA00022475"/>
    </source>
</evidence>
<dbReference type="CDD" id="cd06261">
    <property type="entry name" value="TM_PBP2"/>
    <property type="match status" value="1"/>
</dbReference>
<feature type="transmembrane region" description="Helical" evidence="7">
    <location>
        <begin position="144"/>
        <end position="163"/>
    </location>
</feature>
<evidence type="ECO:0000313" key="10">
    <source>
        <dbReference type="Proteomes" id="UP000280696"/>
    </source>
</evidence>
<dbReference type="PANTHER" id="PTHR43744">
    <property type="entry name" value="ABC TRANSPORTER PERMEASE PROTEIN MG189-RELATED-RELATED"/>
    <property type="match status" value="1"/>
</dbReference>
<evidence type="ECO:0000256" key="1">
    <source>
        <dbReference type="ARBA" id="ARBA00004651"/>
    </source>
</evidence>
<evidence type="ECO:0000256" key="2">
    <source>
        <dbReference type="ARBA" id="ARBA00022448"/>
    </source>
</evidence>
<feature type="transmembrane region" description="Helical" evidence="7">
    <location>
        <begin position="12"/>
        <end position="35"/>
    </location>
</feature>